<keyword evidence="2" id="KW-1133">Transmembrane helix</keyword>
<dbReference type="OrthoDB" id="4829830at2"/>
<reference evidence="3 4" key="1">
    <citation type="submission" date="2019-07" db="EMBL/GenBank/DDBJ databases">
        <title>Whole genome shotgun sequence of Cellulomonas terrae NBRC 100819.</title>
        <authorList>
            <person name="Hosoyama A."/>
            <person name="Uohara A."/>
            <person name="Ohji S."/>
            <person name="Ichikawa N."/>
        </authorList>
    </citation>
    <scope>NUCLEOTIDE SEQUENCE [LARGE SCALE GENOMIC DNA]</scope>
    <source>
        <strain evidence="3 4">NBRC 100819</strain>
    </source>
</reference>
<sequence>MSENPGGTPPRDDDPAKAPEPAAPGSIEPPVAPDPVPGPDAPPVPPPAAPPVQPPAAPPVPPPAAPPVPPTPAYGQPPAGPPPAPSYGQPPAGPPPAPQYGQPPAGPPYGQPAAGGYPPPPAYGQAPPGAYPPPAGGYGPPVAASPVGEAFSYGWKKFTQSGGLFIGAALVWFVVAAVVLSIVGAIFGGFGALLSTGNGDGIAPGLQVGFSLGWFVFSAVAGIVGYLIQAAFIRAALDVTEGRQLGFGDFFKFVEPGPVILTALILAIINAVLNLVPFFGGIAALVVNFLLIFTFWFVIDKHLAPVDALKASYALVTRNLSTTVLFYLLTIAVFIAGVIVCFVGLLVALPVVLLATAFFFKRLLGDPIAA</sequence>
<gene>
    <name evidence="3" type="ORF">CTE05_31460</name>
</gene>
<feature type="transmembrane region" description="Helical" evidence="2">
    <location>
        <begin position="253"/>
        <end position="272"/>
    </location>
</feature>
<feature type="transmembrane region" description="Helical" evidence="2">
    <location>
        <begin position="164"/>
        <end position="192"/>
    </location>
</feature>
<organism evidence="3 4">
    <name type="scientific">Cellulomonas terrae</name>
    <dbReference type="NCBI Taxonomy" id="311234"/>
    <lineage>
        <taxon>Bacteria</taxon>
        <taxon>Bacillati</taxon>
        <taxon>Actinomycetota</taxon>
        <taxon>Actinomycetes</taxon>
        <taxon>Micrococcales</taxon>
        <taxon>Cellulomonadaceae</taxon>
        <taxon>Cellulomonas</taxon>
    </lineage>
</organism>
<feature type="transmembrane region" description="Helical" evidence="2">
    <location>
        <begin position="311"/>
        <end position="329"/>
    </location>
</feature>
<name>A0A511JNT5_9CELL</name>
<protein>
    <recommendedName>
        <fullName evidence="5">Integral membrane protein</fullName>
    </recommendedName>
</protein>
<proteinExistence type="predicted"/>
<feature type="region of interest" description="Disordered" evidence="1">
    <location>
        <begin position="1"/>
        <end position="128"/>
    </location>
</feature>
<dbReference type="EMBL" id="BJWH01000019">
    <property type="protein sequence ID" value="GEL99599.1"/>
    <property type="molecule type" value="Genomic_DNA"/>
</dbReference>
<feature type="transmembrane region" description="Helical" evidence="2">
    <location>
        <begin position="335"/>
        <end position="360"/>
    </location>
</feature>
<feature type="transmembrane region" description="Helical" evidence="2">
    <location>
        <begin position="212"/>
        <end position="233"/>
    </location>
</feature>
<evidence type="ECO:0008006" key="5">
    <source>
        <dbReference type="Google" id="ProtNLM"/>
    </source>
</evidence>
<comment type="caution">
    <text evidence="3">The sequence shown here is derived from an EMBL/GenBank/DDBJ whole genome shotgun (WGS) entry which is preliminary data.</text>
</comment>
<accession>A0A511JNT5</accession>
<feature type="compositionally biased region" description="Pro residues" evidence="1">
    <location>
        <begin position="30"/>
        <end position="72"/>
    </location>
</feature>
<evidence type="ECO:0000313" key="3">
    <source>
        <dbReference type="EMBL" id="GEL99599.1"/>
    </source>
</evidence>
<dbReference type="Proteomes" id="UP000321049">
    <property type="component" value="Unassembled WGS sequence"/>
</dbReference>
<evidence type="ECO:0000313" key="4">
    <source>
        <dbReference type="Proteomes" id="UP000321049"/>
    </source>
</evidence>
<keyword evidence="4" id="KW-1185">Reference proteome</keyword>
<dbReference type="RefSeq" id="WP_146847242.1">
    <property type="nucleotide sequence ID" value="NZ_BJWH01000019.1"/>
</dbReference>
<evidence type="ECO:0000256" key="1">
    <source>
        <dbReference type="SAM" id="MobiDB-lite"/>
    </source>
</evidence>
<dbReference type="AlphaFoldDB" id="A0A511JNT5"/>
<keyword evidence="2" id="KW-0812">Transmembrane</keyword>
<keyword evidence="2" id="KW-0472">Membrane</keyword>
<evidence type="ECO:0000256" key="2">
    <source>
        <dbReference type="SAM" id="Phobius"/>
    </source>
</evidence>
<feature type="transmembrane region" description="Helical" evidence="2">
    <location>
        <begin position="278"/>
        <end position="299"/>
    </location>
</feature>